<evidence type="ECO:0000256" key="3">
    <source>
        <dbReference type="ARBA" id="ARBA00020827"/>
    </source>
</evidence>
<dbReference type="InterPro" id="IPR008504">
    <property type="entry name" value="Emc6"/>
</dbReference>
<comment type="similarity">
    <text evidence="2">Belongs to the EMC6 family.</text>
</comment>
<feature type="transmembrane region" description="Helical" evidence="8">
    <location>
        <begin position="52"/>
        <end position="69"/>
    </location>
</feature>
<evidence type="ECO:0000313" key="11">
    <source>
        <dbReference type="RefSeq" id="XP_033530265.1"/>
    </source>
</evidence>
<reference evidence="11" key="3">
    <citation type="submission" date="2025-04" db="UniProtKB">
        <authorList>
            <consortium name="RefSeq"/>
        </authorList>
    </citation>
    <scope>IDENTIFICATION</scope>
    <source>
        <strain evidence="11">CBS 781.70</strain>
    </source>
</reference>
<gene>
    <name evidence="9 11" type="ORF">P152DRAFT_405038</name>
</gene>
<dbReference type="InterPro" id="IPR029008">
    <property type="entry name" value="EMC6-like"/>
</dbReference>
<evidence type="ECO:0000256" key="7">
    <source>
        <dbReference type="ARBA" id="ARBA00023136"/>
    </source>
</evidence>
<dbReference type="PANTHER" id="PTHR20994:SF0">
    <property type="entry name" value="ER MEMBRANE PROTEIN COMPLEX SUBUNIT 6"/>
    <property type="match status" value="1"/>
</dbReference>
<keyword evidence="4 8" id="KW-0812">Transmembrane</keyword>
<protein>
    <recommendedName>
        <fullName evidence="3">ER membrane protein complex subunit 6</fullName>
    </recommendedName>
</protein>
<sequence>AAMIDERELQIHPIVQDSMQHNTKTIDNIRALTSSLFGVGAGALGLSSYAGFLFYLVGSLIVSTLIFVLRAEGPKGGADKYFYNIWTGLWLGDLMGGLMGFVLTWTLVYGLVVA</sequence>
<evidence type="ECO:0000313" key="9">
    <source>
        <dbReference type="EMBL" id="KAF1808634.1"/>
    </source>
</evidence>
<feature type="transmembrane region" description="Helical" evidence="8">
    <location>
        <begin position="81"/>
        <end position="108"/>
    </location>
</feature>
<dbReference type="GO" id="GO:0034975">
    <property type="term" value="P:protein folding in endoplasmic reticulum"/>
    <property type="evidence" value="ECO:0007669"/>
    <property type="project" value="TreeGrafter"/>
</dbReference>
<dbReference type="GO" id="GO:0072546">
    <property type="term" value="C:EMC complex"/>
    <property type="evidence" value="ECO:0007669"/>
    <property type="project" value="InterPro"/>
</dbReference>
<dbReference type="RefSeq" id="XP_033530265.1">
    <property type="nucleotide sequence ID" value="XM_033676795.1"/>
</dbReference>
<reference evidence="11" key="2">
    <citation type="submission" date="2020-04" db="EMBL/GenBank/DDBJ databases">
        <authorList>
            <consortium name="NCBI Genome Project"/>
        </authorList>
    </citation>
    <scope>NUCLEOTIDE SEQUENCE</scope>
    <source>
        <strain evidence="11">CBS 781.70</strain>
    </source>
</reference>
<dbReference type="Pfam" id="PF07019">
    <property type="entry name" value="EMC6"/>
    <property type="match status" value="1"/>
</dbReference>
<evidence type="ECO:0000313" key="10">
    <source>
        <dbReference type="Proteomes" id="UP000504638"/>
    </source>
</evidence>
<evidence type="ECO:0000256" key="4">
    <source>
        <dbReference type="ARBA" id="ARBA00022692"/>
    </source>
</evidence>
<feature type="non-terminal residue" evidence="9">
    <location>
        <position position="1"/>
    </location>
</feature>
<keyword evidence="7 8" id="KW-0472">Membrane</keyword>
<name>A0A6G1FS73_9PEZI</name>
<keyword evidence="10" id="KW-1185">Reference proteome</keyword>
<organism evidence="9">
    <name type="scientific">Eremomyces bilateralis CBS 781.70</name>
    <dbReference type="NCBI Taxonomy" id="1392243"/>
    <lineage>
        <taxon>Eukaryota</taxon>
        <taxon>Fungi</taxon>
        <taxon>Dikarya</taxon>
        <taxon>Ascomycota</taxon>
        <taxon>Pezizomycotina</taxon>
        <taxon>Dothideomycetes</taxon>
        <taxon>Dothideomycetes incertae sedis</taxon>
        <taxon>Eremomycetales</taxon>
        <taxon>Eremomycetaceae</taxon>
        <taxon>Eremomyces</taxon>
    </lineage>
</organism>
<evidence type="ECO:0000256" key="8">
    <source>
        <dbReference type="SAM" id="Phobius"/>
    </source>
</evidence>
<dbReference type="OrthoDB" id="16510at2759"/>
<proteinExistence type="inferred from homology"/>
<comment type="subcellular location">
    <subcellularLocation>
        <location evidence="1">Endoplasmic reticulum membrane</location>
        <topology evidence="1">Multi-pass membrane protein</topology>
    </subcellularLocation>
</comment>
<reference evidence="9 11" key="1">
    <citation type="submission" date="2020-01" db="EMBL/GenBank/DDBJ databases">
        <authorList>
            <consortium name="DOE Joint Genome Institute"/>
            <person name="Haridas S."/>
            <person name="Albert R."/>
            <person name="Binder M."/>
            <person name="Bloem J."/>
            <person name="Labutti K."/>
            <person name="Salamov A."/>
            <person name="Andreopoulos B."/>
            <person name="Baker S.E."/>
            <person name="Barry K."/>
            <person name="Bills G."/>
            <person name="Bluhm B.H."/>
            <person name="Cannon C."/>
            <person name="Castanera R."/>
            <person name="Culley D.E."/>
            <person name="Daum C."/>
            <person name="Ezra D."/>
            <person name="Gonzalez J.B."/>
            <person name="Henrissat B."/>
            <person name="Kuo A."/>
            <person name="Liang C."/>
            <person name="Lipzen A."/>
            <person name="Lutzoni F."/>
            <person name="Magnuson J."/>
            <person name="Mondo S."/>
            <person name="Nolan M."/>
            <person name="Ohm R."/>
            <person name="Pangilinan J."/>
            <person name="Park H.-J."/>
            <person name="Ramirez L."/>
            <person name="Alfaro M."/>
            <person name="Sun H."/>
            <person name="Tritt A."/>
            <person name="Yoshinaga Y."/>
            <person name="Zwiers L.-H."/>
            <person name="Turgeon B.G."/>
            <person name="Goodwin S.B."/>
            <person name="Spatafora J.W."/>
            <person name="Crous P.W."/>
            <person name="Grigoriev I.V."/>
        </authorList>
    </citation>
    <scope>NUCLEOTIDE SEQUENCE</scope>
    <source>
        <strain evidence="9 11">CBS 781.70</strain>
    </source>
</reference>
<evidence type="ECO:0000256" key="1">
    <source>
        <dbReference type="ARBA" id="ARBA00004477"/>
    </source>
</evidence>
<evidence type="ECO:0000256" key="6">
    <source>
        <dbReference type="ARBA" id="ARBA00022989"/>
    </source>
</evidence>
<accession>A0A6G1FS73</accession>
<dbReference type="Proteomes" id="UP000504638">
    <property type="component" value="Unplaced"/>
</dbReference>
<dbReference type="EMBL" id="ML975181">
    <property type="protein sequence ID" value="KAF1808634.1"/>
    <property type="molecule type" value="Genomic_DNA"/>
</dbReference>
<keyword evidence="5" id="KW-0256">Endoplasmic reticulum</keyword>
<evidence type="ECO:0000256" key="2">
    <source>
        <dbReference type="ARBA" id="ARBA00009436"/>
    </source>
</evidence>
<dbReference type="AlphaFoldDB" id="A0A6G1FS73"/>
<dbReference type="GeneID" id="54417365"/>
<keyword evidence="6 8" id="KW-1133">Transmembrane helix</keyword>
<evidence type="ECO:0000256" key="5">
    <source>
        <dbReference type="ARBA" id="ARBA00022824"/>
    </source>
</evidence>
<dbReference type="PANTHER" id="PTHR20994">
    <property type="entry name" value="ER MEMBRANE PROTEIN COMPLEX SUBUNIT 6"/>
    <property type="match status" value="1"/>
</dbReference>
<dbReference type="GO" id="GO:0000045">
    <property type="term" value="P:autophagosome assembly"/>
    <property type="evidence" value="ECO:0007669"/>
    <property type="project" value="TreeGrafter"/>
</dbReference>